<dbReference type="InterPro" id="IPR022548">
    <property type="entry name" value="DUF2846"/>
</dbReference>
<sequence>MRKYLSQVVVMLAITGMYGCASVNKASIELDKAAKQFEAKPDVSQVYVYRNETLGAALSMPVTVNGKLAGTTGPNSFFKFNLAQGNHTITSQGDGSVLELETKNGEIYYIWQEVKMGMFSGGSKLQLVNESKGQKGVTECKLIKSNL</sequence>
<organism evidence="2 3">
    <name type="scientific">Pseudoalteromonas denitrificans DSM 6059</name>
    <dbReference type="NCBI Taxonomy" id="1123010"/>
    <lineage>
        <taxon>Bacteria</taxon>
        <taxon>Pseudomonadati</taxon>
        <taxon>Pseudomonadota</taxon>
        <taxon>Gammaproteobacteria</taxon>
        <taxon>Alteromonadales</taxon>
        <taxon>Pseudoalteromonadaceae</taxon>
        <taxon>Pseudoalteromonas</taxon>
    </lineage>
</organism>
<dbReference type="Pfam" id="PF11008">
    <property type="entry name" value="DUF2846"/>
    <property type="match status" value="1"/>
</dbReference>
<dbReference type="OrthoDB" id="7375569at2"/>
<gene>
    <name evidence="2" type="ORF">SAMN02745724_05085</name>
</gene>
<accession>A0A1I1U2M0</accession>
<dbReference type="RefSeq" id="WP_091991441.1">
    <property type="nucleotide sequence ID" value="NZ_FOLO01000080.1"/>
</dbReference>
<dbReference type="PROSITE" id="PS51257">
    <property type="entry name" value="PROKAR_LIPOPROTEIN"/>
    <property type="match status" value="1"/>
</dbReference>
<feature type="domain" description="DUF2846" evidence="1">
    <location>
        <begin position="42"/>
        <end position="122"/>
    </location>
</feature>
<dbReference type="STRING" id="1123010.SAMN02745724_05085"/>
<evidence type="ECO:0000259" key="1">
    <source>
        <dbReference type="Pfam" id="PF11008"/>
    </source>
</evidence>
<proteinExistence type="predicted"/>
<evidence type="ECO:0000313" key="2">
    <source>
        <dbReference type="EMBL" id="SFD64915.1"/>
    </source>
</evidence>
<dbReference type="Proteomes" id="UP000198862">
    <property type="component" value="Unassembled WGS sequence"/>
</dbReference>
<evidence type="ECO:0000313" key="3">
    <source>
        <dbReference type="Proteomes" id="UP000198862"/>
    </source>
</evidence>
<name>A0A1I1U2M0_9GAMM</name>
<dbReference type="AlphaFoldDB" id="A0A1I1U2M0"/>
<keyword evidence="3" id="KW-1185">Reference proteome</keyword>
<reference evidence="2 3" key="1">
    <citation type="submission" date="2016-10" db="EMBL/GenBank/DDBJ databases">
        <authorList>
            <person name="de Groot N.N."/>
        </authorList>
    </citation>
    <scope>NUCLEOTIDE SEQUENCE [LARGE SCALE GENOMIC DNA]</scope>
    <source>
        <strain evidence="2 3">DSM 6059</strain>
    </source>
</reference>
<dbReference type="EMBL" id="FOLO01000080">
    <property type="protein sequence ID" value="SFD64915.1"/>
    <property type="molecule type" value="Genomic_DNA"/>
</dbReference>
<protein>
    <recommendedName>
        <fullName evidence="1">DUF2846 domain-containing protein</fullName>
    </recommendedName>
</protein>